<sequence length="97" mass="11508">MNSKRILLFKAIYIFHLVLLIILSAGRFLTNSIFQQQLYIFIIYYCLMVISVFLIIDPSISYPTRKSDNKELFYTRIWAVTLVLLSIIRLIELSMLR</sequence>
<feature type="transmembrane region" description="Helical" evidence="1">
    <location>
        <begin position="6"/>
        <end position="26"/>
    </location>
</feature>
<evidence type="ECO:0000313" key="2">
    <source>
        <dbReference type="EMBL" id="MBU5485821.1"/>
    </source>
</evidence>
<evidence type="ECO:0000313" key="3">
    <source>
        <dbReference type="Proteomes" id="UP000726170"/>
    </source>
</evidence>
<dbReference type="EMBL" id="JAHLQF010000004">
    <property type="protein sequence ID" value="MBU5485821.1"/>
    <property type="molecule type" value="Genomic_DNA"/>
</dbReference>
<feature type="transmembrane region" description="Helical" evidence="1">
    <location>
        <begin position="76"/>
        <end position="96"/>
    </location>
</feature>
<keyword evidence="1" id="KW-1133">Transmembrane helix</keyword>
<evidence type="ECO:0000256" key="1">
    <source>
        <dbReference type="SAM" id="Phobius"/>
    </source>
</evidence>
<accession>A0ABS6EKU2</accession>
<protein>
    <submittedName>
        <fullName evidence="2">Uncharacterized protein</fullName>
    </submittedName>
</protein>
<gene>
    <name evidence="2" type="ORF">KQI86_15990</name>
</gene>
<organism evidence="2 3">
    <name type="scientific">Clostridium mobile</name>
    <dbReference type="NCBI Taxonomy" id="2841512"/>
    <lineage>
        <taxon>Bacteria</taxon>
        <taxon>Bacillati</taxon>
        <taxon>Bacillota</taxon>
        <taxon>Clostridia</taxon>
        <taxon>Eubacteriales</taxon>
        <taxon>Clostridiaceae</taxon>
        <taxon>Clostridium</taxon>
    </lineage>
</organism>
<dbReference type="RefSeq" id="WP_216440425.1">
    <property type="nucleotide sequence ID" value="NZ_JAHLQF010000004.1"/>
</dbReference>
<keyword evidence="1" id="KW-0472">Membrane</keyword>
<proteinExistence type="predicted"/>
<feature type="transmembrane region" description="Helical" evidence="1">
    <location>
        <begin position="38"/>
        <end position="56"/>
    </location>
</feature>
<keyword evidence="3" id="KW-1185">Reference proteome</keyword>
<comment type="caution">
    <text evidence="2">The sequence shown here is derived from an EMBL/GenBank/DDBJ whole genome shotgun (WGS) entry which is preliminary data.</text>
</comment>
<reference evidence="2 3" key="1">
    <citation type="submission" date="2021-06" db="EMBL/GenBank/DDBJ databases">
        <authorList>
            <person name="Sun Q."/>
            <person name="Li D."/>
        </authorList>
    </citation>
    <scope>NUCLEOTIDE SEQUENCE [LARGE SCALE GENOMIC DNA]</scope>
    <source>
        <strain evidence="2 3">MSJ-11</strain>
    </source>
</reference>
<keyword evidence="1" id="KW-0812">Transmembrane</keyword>
<name>A0ABS6EKU2_9CLOT</name>
<dbReference type="Proteomes" id="UP000726170">
    <property type="component" value="Unassembled WGS sequence"/>
</dbReference>